<protein>
    <submittedName>
        <fullName evidence="3">Tannase/feruloyl esterase family alpha/beta hydrolase</fullName>
    </submittedName>
</protein>
<evidence type="ECO:0000259" key="2">
    <source>
        <dbReference type="Pfam" id="PF19878"/>
    </source>
</evidence>
<feature type="signal peptide" evidence="1">
    <location>
        <begin position="1"/>
        <end position="30"/>
    </location>
</feature>
<sequence length="743" mass="81245">MKIIKNRRTHRAIQYGLVSLSLAICSAAQAAPRLVLESLSNRPDKLSGGDALIRIGLPNPAAAEGLRVRLNDTDVTGAFRLSENGGSMIGLVEGLDDGRNRLIAQVRGSGPAWLTLISHPLSGPVFAGPKQAPFVCETNEFQVYPGGGTLGAPLDENCTIGRRVDYLYRTQSGQFRRYDPQVPPGDLAMTTTLAGVTVPYVVRLETGVINRAIYQTAVLDDPTRPGPSIVQRDGAWNGRLVYNFGGGCRSGWYRQGNSTGGVLDHRQLSRGFATASASLNVFGNNCDDLLAAETMMMVKERFIETYRRPRYTIGWGCSGGSYQQHQIGDNYPGLLDGIIPSCSFPEVGFGTAYTLADSRLLWHYYQNTDLTWTEEQLRAASGFGVFATIPNLDNGAARLDPVPGRPNRASAEFDASVDPSLRYHPTDNPNGARATIYDHAVNSYGVDPQTGFARRPLDNVGVQYGLDALNAGQISTEQFLDLNEKIGGMDIDANFTPQRMTADLRATLAAYKTGRMLNGGGGLASMPILDYDQLYTDLQPGGDIHLKFHHFSTRERLRQANGHVDNHVMWSGGSNAADDAAYPGRVAYIQDRALEAMDRWLARITADTSSAPRAVKVVRNKPADLRDGCWTRETRPNFIAETQRFGGPGTSTCNDLYPAFPSPRMVAGGPIESNIIRCQLKAVDPRDYSVDFSSAEYARLTQVFPAGVCNWEVPGVGQTDLIGTWLEYTGYGRYRRDPMPRYD</sequence>
<dbReference type="Pfam" id="PF19878">
    <property type="entry name" value="DUF6351"/>
    <property type="match status" value="1"/>
</dbReference>
<organism evidence="3 4">
    <name type="scientific">Pseudomonas knackmussii</name>
    <dbReference type="NCBI Taxonomy" id="65741"/>
    <lineage>
        <taxon>Bacteria</taxon>
        <taxon>Pseudomonadati</taxon>
        <taxon>Pseudomonadota</taxon>
        <taxon>Gammaproteobacteria</taxon>
        <taxon>Pseudomonadales</taxon>
        <taxon>Pseudomonadaceae</taxon>
        <taxon>Pseudomonas</taxon>
    </lineage>
</organism>
<dbReference type="GO" id="GO:0016787">
    <property type="term" value="F:hydrolase activity"/>
    <property type="evidence" value="ECO:0007669"/>
    <property type="project" value="UniProtKB-KW"/>
</dbReference>
<evidence type="ECO:0000313" key="3">
    <source>
        <dbReference type="EMBL" id="UPQ82240.1"/>
    </source>
</evidence>
<dbReference type="Proteomes" id="UP000831189">
    <property type="component" value="Chromosome"/>
</dbReference>
<evidence type="ECO:0000313" key="4">
    <source>
        <dbReference type="Proteomes" id="UP000831189"/>
    </source>
</evidence>
<reference evidence="3 4" key="1">
    <citation type="submission" date="2022-04" db="EMBL/GenBank/DDBJ databases">
        <title>Pseudomonas knackmussii B09-2.</title>
        <authorList>
            <person name="Deng Y."/>
        </authorList>
    </citation>
    <scope>NUCLEOTIDE SEQUENCE [LARGE SCALE GENOMIC DNA]</scope>
    <source>
        <strain evidence="3 4">B09-2</strain>
    </source>
</reference>
<keyword evidence="4" id="KW-1185">Reference proteome</keyword>
<name>A0ABY4KS97_9PSED</name>
<proteinExistence type="predicted"/>
<feature type="chain" id="PRO_5046643161" evidence="1">
    <location>
        <begin position="31"/>
        <end position="743"/>
    </location>
</feature>
<feature type="domain" description="DUF6351" evidence="2">
    <location>
        <begin position="37"/>
        <end position="719"/>
    </location>
</feature>
<keyword evidence="3" id="KW-0378">Hydrolase</keyword>
<dbReference type="EMBL" id="CP096208">
    <property type="protein sequence ID" value="UPQ82240.1"/>
    <property type="molecule type" value="Genomic_DNA"/>
</dbReference>
<evidence type="ECO:0000256" key="1">
    <source>
        <dbReference type="SAM" id="SignalP"/>
    </source>
</evidence>
<dbReference type="InterPro" id="IPR045556">
    <property type="entry name" value="DUF6351"/>
</dbReference>
<keyword evidence="1" id="KW-0732">Signal</keyword>
<gene>
    <name evidence="3" type="ORF">M0M42_17850</name>
</gene>
<accession>A0ABY4KS97</accession>